<keyword evidence="1 7" id="KW-0813">Transport</keyword>
<dbReference type="GO" id="GO:0006406">
    <property type="term" value="P:mRNA export from nucleus"/>
    <property type="evidence" value="ECO:0007669"/>
    <property type="project" value="TreeGrafter"/>
</dbReference>
<dbReference type="Pfam" id="PF04121">
    <property type="entry name" value="Nup84_Nup100"/>
    <property type="match status" value="1"/>
</dbReference>
<name>A0A507QHZ7_MONPU</name>
<dbReference type="AlphaFoldDB" id="A0A507QHZ7"/>
<feature type="compositionally biased region" description="Acidic residues" evidence="8">
    <location>
        <begin position="32"/>
        <end position="87"/>
    </location>
</feature>
<dbReference type="Gene3D" id="1.10.3450.20">
    <property type="match status" value="1"/>
</dbReference>
<dbReference type="GO" id="GO:0031080">
    <property type="term" value="C:nuclear pore outer ring"/>
    <property type="evidence" value="ECO:0007669"/>
    <property type="project" value="TreeGrafter"/>
</dbReference>
<evidence type="ECO:0000256" key="2">
    <source>
        <dbReference type="ARBA" id="ARBA00022816"/>
    </source>
</evidence>
<organism evidence="9 10">
    <name type="scientific">Monascus purpureus</name>
    <name type="common">Red mold</name>
    <name type="synonym">Monascus anka</name>
    <dbReference type="NCBI Taxonomy" id="5098"/>
    <lineage>
        <taxon>Eukaryota</taxon>
        <taxon>Fungi</taxon>
        <taxon>Dikarya</taxon>
        <taxon>Ascomycota</taxon>
        <taxon>Pezizomycotina</taxon>
        <taxon>Eurotiomycetes</taxon>
        <taxon>Eurotiomycetidae</taxon>
        <taxon>Eurotiales</taxon>
        <taxon>Aspergillaceae</taxon>
        <taxon>Monascus</taxon>
    </lineage>
</organism>
<dbReference type="EMBL" id="VIFY01000251">
    <property type="protein sequence ID" value="TQB68108.1"/>
    <property type="molecule type" value="Genomic_DNA"/>
</dbReference>
<keyword evidence="3" id="KW-0653">Protein transport</keyword>
<evidence type="ECO:0000256" key="4">
    <source>
        <dbReference type="ARBA" id="ARBA00023010"/>
    </source>
</evidence>
<comment type="subunit">
    <text evidence="7">Part of the nuclear pore complex (NPC).</text>
</comment>
<sequence>MAPFNRPVDSEMGDPGFTYTNGALRPTSNDPEIIEINDDDNEDEVDGESIEDGEDNMDEDEHEGEEDVDDEDEEEEESEEETEDDNEPSLNGHSGRVNGTGSALGIASSDFGESDQEAATPELFTSVGAKQALHPLRRTANRVTRQIEEFAEKLDRFKHKGNRPDDFGRFQAAYHLISSYHSLAKDAIQDVAKEQTLKRARAGWSTSRSNSLEPSDTVRDSKTLEDMKRLQLEADTWRLLSNLISIDGPHARTHAKHTQETCFQKLHRYSSDREIWEQFIDADHYALECVIAMKWLEQTAKTSSQDVDTLISELETQAERGQGLWAHGWLYTKEIIKGQKRLRAWPRPLEPKDPGVALSLLTSEKQEPLITQLDPDAIVRQKLGLQKQDQFHERATWLMCWKMIRQGESWTAIREWAQARLENWRAVSLCGSSVDPSSATGKTPVDDGMTRMMNFRSQDSWRAACSALARDPTTEECERAVYALLCGETEPAFKVCRSWDDYLYVHLNSVVLSRYQGFCKQFQRKLNLVSNSPVVYNPDPPGYAALQKFLQYVKSGQRIGVEARNPYRTIQGAILSKSYDDFFHSLAKAVSKAAKIGPEQCTYMPDLSPGEVDDSMLIVAQDKDALRIATHIYVASNFLGYSRSDSQFVETASVSIIGYIANLEDAGLYDTIPSYASLLPADTATLVLGQILIDIVPSKERRRQVRLIQKHNINIEAVLDSQWQWVCANVPTVEHPRTIKTYPKVVTRKDGIRELAPPKKDLIGTFISLEDEQMIRSFEWLRYIDGQWSKICQRGKLLYRRFYVAGNLAAARELCRRMSVTDISLEAFGFDVVEFPAAGESVVGENPAEIASPSSGAPTERGPGLMAQQSQPMRDLEQLTLGLDAVEGFTIAWEEYDNGRRRRDSVAVRELKKKLQEAMDDLSEHMMNGVLGEGWLPPSEDSSEEEELEYIRVTYVPELILDYHSALYYCAHTLSSDFLVKCMDLAKDVADNEELTRIFVAARRMAELVDSLALSSKAIVNTKAKNKKRFPNGESLEIWDVHVDEDETGELFETKTH</sequence>
<evidence type="ECO:0000256" key="7">
    <source>
        <dbReference type="RuleBase" id="RU365072"/>
    </source>
</evidence>
<evidence type="ECO:0000256" key="6">
    <source>
        <dbReference type="ARBA" id="ARBA00023242"/>
    </source>
</evidence>
<dbReference type="PANTHER" id="PTHR13003:SF2">
    <property type="entry name" value="NUCLEAR PORE COMPLEX PROTEIN NUP107"/>
    <property type="match status" value="1"/>
</dbReference>
<comment type="similarity">
    <text evidence="7">Belongs to the nucleoporin Nup84/Nup107 family.</text>
</comment>
<evidence type="ECO:0000256" key="3">
    <source>
        <dbReference type="ARBA" id="ARBA00022927"/>
    </source>
</evidence>
<dbReference type="InterPro" id="IPR007252">
    <property type="entry name" value="Nup84/Nup107"/>
</dbReference>
<feature type="compositionally biased region" description="Polar residues" evidence="8">
    <location>
        <begin position="88"/>
        <end position="101"/>
    </location>
</feature>
<dbReference type="PANTHER" id="PTHR13003">
    <property type="entry name" value="NUP107-RELATED"/>
    <property type="match status" value="1"/>
</dbReference>
<feature type="region of interest" description="Disordered" evidence="8">
    <location>
        <begin position="847"/>
        <end position="866"/>
    </location>
</feature>
<dbReference type="STRING" id="5098.A0A507QHZ7"/>
<dbReference type="Gene3D" id="1.20.190.50">
    <property type="match status" value="1"/>
</dbReference>
<evidence type="ECO:0000313" key="9">
    <source>
        <dbReference type="EMBL" id="TQB68108.1"/>
    </source>
</evidence>
<dbReference type="OrthoDB" id="3098at2759"/>
<keyword evidence="10" id="KW-1185">Reference proteome</keyword>
<evidence type="ECO:0000256" key="8">
    <source>
        <dbReference type="SAM" id="MobiDB-lite"/>
    </source>
</evidence>
<dbReference type="GO" id="GO:0006606">
    <property type="term" value="P:protein import into nucleus"/>
    <property type="evidence" value="ECO:0007669"/>
    <property type="project" value="TreeGrafter"/>
</dbReference>
<gene>
    <name evidence="9" type="primary">NUP84</name>
    <name evidence="9" type="ORF">MPDQ_004013</name>
</gene>
<dbReference type="FunFam" id="1.10.3450.20:FF:000003">
    <property type="entry name" value="Nuclear pore complex protein"/>
    <property type="match status" value="1"/>
</dbReference>
<feature type="region of interest" description="Disordered" evidence="8">
    <location>
        <begin position="200"/>
        <end position="220"/>
    </location>
</feature>
<dbReference type="GO" id="GO:0017056">
    <property type="term" value="F:structural constituent of nuclear pore"/>
    <property type="evidence" value="ECO:0007669"/>
    <property type="project" value="UniProtKB-UniRule"/>
</dbReference>
<dbReference type="Proteomes" id="UP000319663">
    <property type="component" value="Unassembled WGS sequence"/>
</dbReference>
<dbReference type="GO" id="GO:0000973">
    <property type="term" value="P:post-transcriptional tethering of RNA polymerase II gene DNA at nuclear periphery"/>
    <property type="evidence" value="ECO:0007669"/>
    <property type="project" value="TreeGrafter"/>
</dbReference>
<keyword evidence="2" id="KW-0509">mRNA transport</keyword>
<comment type="subcellular location">
    <subcellularLocation>
        <location evidence="7">Nucleus</location>
        <location evidence="7">Nuclear pore complex</location>
    </subcellularLocation>
    <subcellularLocation>
        <location evidence="7">Nucleus membrane</location>
    </subcellularLocation>
</comment>
<keyword evidence="4 7" id="KW-0811">Translocation</keyword>
<reference evidence="9 10" key="1">
    <citation type="submission" date="2019-06" db="EMBL/GenBank/DDBJ databases">
        <title>Wine fermentation using esterase from Monascus purpureus.</title>
        <authorList>
            <person name="Geng C."/>
            <person name="Zhang Y."/>
        </authorList>
    </citation>
    <scope>NUCLEOTIDE SEQUENCE [LARGE SCALE GENOMIC DNA]</scope>
    <source>
        <strain evidence="9">HQ1</strain>
    </source>
</reference>
<dbReference type="GO" id="GO:0031965">
    <property type="term" value="C:nuclear membrane"/>
    <property type="evidence" value="ECO:0007669"/>
    <property type="project" value="UniProtKB-SubCell"/>
</dbReference>
<feature type="compositionally biased region" description="Polar residues" evidence="8">
    <location>
        <begin position="204"/>
        <end position="214"/>
    </location>
</feature>
<proteinExistence type="inferred from homology"/>
<evidence type="ECO:0000256" key="1">
    <source>
        <dbReference type="ARBA" id="ARBA00022448"/>
    </source>
</evidence>
<feature type="region of interest" description="Disordered" evidence="8">
    <location>
        <begin position="1"/>
        <end position="117"/>
    </location>
</feature>
<protein>
    <recommendedName>
        <fullName evidence="7">Nuclear pore complex protein</fullName>
    </recommendedName>
</protein>
<evidence type="ECO:0000256" key="5">
    <source>
        <dbReference type="ARBA" id="ARBA00023132"/>
    </source>
</evidence>
<keyword evidence="7" id="KW-0472">Membrane</keyword>
<keyword evidence="5 7" id="KW-0906">Nuclear pore complex</keyword>
<evidence type="ECO:0000313" key="10">
    <source>
        <dbReference type="Proteomes" id="UP000319663"/>
    </source>
</evidence>
<accession>A0A507QHZ7</accession>
<comment type="function">
    <text evidence="7">Functions as a component of the nuclear pore complex (NPC).</text>
</comment>
<keyword evidence="6 7" id="KW-0539">Nucleus</keyword>
<comment type="caution">
    <text evidence="9">The sequence shown here is derived from an EMBL/GenBank/DDBJ whole genome shotgun (WGS) entry which is preliminary data.</text>
</comment>